<dbReference type="InParanoid" id="K1PSR2"/>
<feature type="domain" description="DUF7869" evidence="2">
    <location>
        <begin position="13"/>
        <end position="92"/>
    </location>
</feature>
<protein>
    <recommendedName>
        <fullName evidence="4">SET domain-containing protein</fullName>
    </recommendedName>
</protein>
<dbReference type="PANTHER" id="PTHR33153">
    <property type="entry name" value="MYND-TYPE DOMAIN-CONTAINING PROTEIN"/>
    <property type="match status" value="1"/>
</dbReference>
<organism evidence="3">
    <name type="scientific">Magallana gigas</name>
    <name type="common">Pacific oyster</name>
    <name type="synonym">Crassostrea gigas</name>
    <dbReference type="NCBI Taxonomy" id="29159"/>
    <lineage>
        <taxon>Eukaryota</taxon>
        <taxon>Metazoa</taxon>
        <taxon>Spiralia</taxon>
        <taxon>Lophotrochozoa</taxon>
        <taxon>Mollusca</taxon>
        <taxon>Bivalvia</taxon>
        <taxon>Autobranchia</taxon>
        <taxon>Pteriomorphia</taxon>
        <taxon>Ostreida</taxon>
        <taxon>Ostreoidea</taxon>
        <taxon>Ostreidae</taxon>
        <taxon>Magallana</taxon>
    </lineage>
</organism>
<dbReference type="InterPro" id="IPR046341">
    <property type="entry name" value="SET_dom_sf"/>
</dbReference>
<dbReference type="AlphaFoldDB" id="K1PSR2"/>
<dbReference type="Pfam" id="PF25273">
    <property type="entry name" value="DUF7869"/>
    <property type="match status" value="1"/>
</dbReference>
<accession>K1PSR2</accession>
<proteinExistence type="predicted"/>
<dbReference type="EMBL" id="JH816821">
    <property type="protein sequence ID" value="EKC21914.1"/>
    <property type="molecule type" value="Genomic_DNA"/>
</dbReference>
<evidence type="ECO:0008006" key="4">
    <source>
        <dbReference type="Google" id="ProtNLM"/>
    </source>
</evidence>
<dbReference type="InterPro" id="IPR001214">
    <property type="entry name" value="SET_dom"/>
</dbReference>
<dbReference type="SUPFAM" id="SSF82199">
    <property type="entry name" value="SET domain"/>
    <property type="match status" value="1"/>
</dbReference>
<dbReference type="HOGENOM" id="CLU_738196_0_0_1"/>
<gene>
    <name evidence="3" type="ORF">CGI_10003128</name>
</gene>
<feature type="domain" description="SET" evidence="1">
    <location>
        <begin position="233"/>
        <end position="263"/>
    </location>
</feature>
<evidence type="ECO:0000259" key="2">
    <source>
        <dbReference type="Pfam" id="PF25273"/>
    </source>
</evidence>
<dbReference type="PANTHER" id="PTHR33153:SF3">
    <property type="entry name" value="TRAFFICKING PROTEIN PARTICLE COMPLEX SUBUNIT 11 DOMAIN-CONTAINING PROTEIN"/>
    <property type="match status" value="1"/>
</dbReference>
<dbReference type="Gene3D" id="2.170.270.10">
    <property type="entry name" value="SET domain"/>
    <property type="match status" value="2"/>
</dbReference>
<evidence type="ECO:0000313" key="3">
    <source>
        <dbReference type="EMBL" id="EKC21914.1"/>
    </source>
</evidence>
<dbReference type="InterPro" id="IPR057191">
    <property type="entry name" value="DUF7869"/>
</dbReference>
<sequence>MKVTCPNVFQYIRFSHWLCKHAAMTLEKLMEGFEKCYTPTPASIRTSTVFNITEWLIPHLNTIKNHSKPHIFKIAKDDNGRARIFSKEWSTDKTLNATGEYLLKTQVEDSPDVVESDYTEIASNIEKLEGGVRASFKYFAKEGDKEWWRSFFENYDEIGKACGPRNSTQEIQVDDFVPVDIPKYAGDWPQVCCILGFGVFATQSFMKGEFLLGDRLTPQEAELRREKGRHNYMFYFTWNGKHVLCFFAAKDIDPGEEISYDYGDENAPWRKSSNQFSKALIGKKKWSCKDDLLSIQGLSGSDKCKEKEEELSTVSNELQDLQEFESMVSVLDTSQPASNYEDEVMVSQPITSITCITCLIIISIYIIIRKKKAYN</sequence>
<dbReference type="Pfam" id="PF00856">
    <property type="entry name" value="SET"/>
    <property type="match status" value="1"/>
</dbReference>
<reference evidence="3" key="1">
    <citation type="journal article" date="2012" name="Nature">
        <title>The oyster genome reveals stress adaptation and complexity of shell formation.</title>
        <authorList>
            <person name="Zhang G."/>
            <person name="Fang X."/>
            <person name="Guo X."/>
            <person name="Li L."/>
            <person name="Luo R."/>
            <person name="Xu F."/>
            <person name="Yang P."/>
            <person name="Zhang L."/>
            <person name="Wang X."/>
            <person name="Qi H."/>
            <person name="Xiong Z."/>
            <person name="Que H."/>
            <person name="Xie Y."/>
            <person name="Holland P.W."/>
            <person name="Paps J."/>
            <person name="Zhu Y."/>
            <person name="Wu F."/>
            <person name="Chen Y."/>
            <person name="Wang J."/>
            <person name="Peng C."/>
            <person name="Meng J."/>
            <person name="Yang L."/>
            <person name="Liu J."/>
            <person name="Wen B."/>
            <person name="Zhang N."/>
            <person name="Huang Z."/>
            <person name="Zhu Q."/>
            <person name="Feng Y."/>
            <person name="Mount A."/>
            <person name="Hedgecock D."/>
            <person name="Xu Z."/>
            <person name="Liu Y."/>
            <person name="Domazet-Loso T."/>
            <person name="Du Y."/>
            <person name="Sun X."/>
            <person name="Zhang S."/>
            <person name="Liu B."/>
            <person name="Cheng P."/>
            <person name="Jiang X."/>
            <person name="Li J."/>
            <person name="Fan D."/>
            <person name="Wang W."/>
            <person name="Fu W."/>
            <person name="Wang T."/>
            <person name="Wang B."/>
            <person name="Zhang J."/>
            <person name="Peng Z."/>
            <person name="Li Y."/>
            <person name="Li N."/>
            <person name="Wang J."/>
            <person name="Chen M."/>
            <person name="He Y."/>
            <person name="Tan F."/>
            <person name="Song X."/>
            <person name="Zheng Q."/>
            <person name="Huang R."/>
            <person name="Yang H."/>
            <person name="Du X."/>
            <person name="Chen L."/>
            <person name="Yang M."/>
            <person name="Gaffney P.M."/>
            <person name="Wang S."/>
            <person name="Luo L."/>
            <person name="She Z."/>
            <person name="Ming Y."/>
            <person name="Huang W."/>
            <person name="Zhang S."/>
            <person name="Huang B."/>
            <person name="Zhang Y."/>
            <person name="Qu T."/>
            <person name="Ni P."/>
            <person name="Miao G."/>
            <person name="Wang J."/>
            <person name="Wang Q."/>
            <person name="Steinberg C.E."/>
            <person name="Wang H."/>
            <person name="Li N."/>
            <person name="Qian L."/>
            <person name="Zhang G."/>
            <person name="Li Y."/>
            <person name="Yang H."/>
            <person name="Liu X."/>
            <person name="Wang J."/>
            <person name="Yin Y."/>
            <person name="Wang J."/>
        </authorList>
    </citation>
    <scope>NUCLEOTIDE SEQUENCE [LARGE SCALE GENOMIC DNA]</scope>
    <source>
        <strain evidence="3">05x7-T-G4-1.051#20</strain>
    </source>
</reference>
<name>K1PSR2_MAGGI</name>
<evidence type="ECO:0000259" key="1">
    <source>
        <dbReference type="Pfam" id="PF00856"/>
    </source>
</evidence>